<accession>A0A2A5RWX4</accession>
<evidence type="ECO:0000256" key="3">
    <source>
        <dbReference type="ARBA" id="ARBA00022723"/>
    </source>
</evidence>
<name>A0A2A5RWX4_9LACT</name>
<feature type="binding site" evidence="6">
    <location>
        <position position="359"/>
    </location>
    <ligand>
        <name>Mn(2+)</name>
        <dbReference type="ChEBI" id="CHEBI:29035"/>
        <label>2</label>
    </ligand>
</feature>
<dbReference type="UniPathway" id="UPA00087">
    <property type="reaction ID" value="UER00173"/>
</dbReference>
<dbReference type="SUPFAM" id="SSF143856">
    <property type="entry name" value="DeoB insert domain-like"/>
    <property type="match status" value="1"/>
</dbReference>
<dbReference type="Pfam" id="PF01676">
    <property type="entry name" value="Metalloenzyme"/>
    <property type="match status" value="1"/>
</dbReference>
<reference evidence="9 10" key="1">
    <citation type="submission" date="2014-12" db="EMBL/GenBank/DDBJ databases">
        <title>Draft genome sequences of 10 type strains of Lactococcus.</title>
        <authorList>
            <person name="Sun Z."/>
            <person name="Zhong Z."/>
            <person name="Liu W."/>
            <person name="Zhang W."/>
            <person name="Zhang H."/>
        </authorList>
    </citation>
    <scope>NUCLEOTIDE SEQUENCE [LARGE SCALE GENOMIC DNA]</scope>
    <source>
        <strain evidence="9 10">DSM 20686</strain>
    </source>
</reference>
<keyword evidence="3 6" id="KW-0479">Metal-binding</keyword>
<dbReference type="SUPFAM" id="SSF53649">
    <property type="entry name" value="Alkaline phosphatase-like"/>
    <property type="match status" value="1"/>
</dbReference>
<gene>
    <name evidence="6" type="primary">deoB</name>
    <name evidence="9" type="ORF">RU87_GL000432</name>
</gene>
<dbReference type="InterPro" id="IPR024052">
    <property type="entry name" value="Phosphopentomutase_DeoB_cap_sf"/>
</dbReference>
<dbReference type="Gene3D" id="3.40.720.10">
    <property type="entry name" value="Alkaline Phosphatase, subunit A"/>
    <property type="match status" value="1"/>
</dbReference>
<feature type="binding site" evidence="6">
    <location>
        <position position="348"/>
    </location>
    <ligand>
        <name>Mn(2+)</name>
        <dbReference type="ChEBI" id="CHEBI:29035"/>
        <label>1</label>
    </ligand>
</feature>
<evidence type="ECO:0000313" key="10">
    <source>
        <dbReference type="Proteomes" id="UP000242246"/>
    </source>
</evidence>
<dbReference type="InterPro" id="IPR006124">
    <property type="entry name" value="Metalloenzyme"/>
</dbReference>
<keyword evidence="4 6" id="KW-0464">Manganese</keyword>
<dbReference type="Gene3D" id="3.30.70.1250">
    <property type="entry name" value="Phosphopentomutase"/>
    <property type="match status" value="1"/>
</dbReference>
<dbReference type="STRING" id="1348632.GCA_001591745_01601"/>
<dbReference type="GO" id="GO:0030145">
    <property type="term" value="F:manganese ion binding"/>
    <property type="evidence" value="ECO:0007669"/>
    <property type="project" value="UniProtKB-UniRule"/>
</dbReference>
<dbReference type="GO" id="GO:0006015">
    <property type="term" value="P:5-phosphoribose 1-diphosphate biosynthetic process"/>
    <property type="evidence" value="ECO:0007669"/>
    <property type="project" value="UniProtKB-UniPathway"/>
</dbReference>
<sequence length="411" mass="45455">MTRLGRNKMTKFDRIHLVVMDSVGIGAAPDANEFFNHDVDDTKSDTFGHIAENFKLEVPHMAKIGLGHIPRETALVGVDKVEKTDGYVTKLEEISRGKDTMTGHWEIMGLNIQVPFRVFPNGYPEDLLEKIEAFSGRKVIREANIPYSGTAVIDDFGPRQMETGELIIYTSADPVLQIAAHEDIIPLEELYKICEYVRSITLDDPYMIGRIIARPYVGTPGNFTRTAGRHDYALSPFGHTVLNSLDDAGIPVYSVGKINDIFNGVGINHDMGHTPSNMAGVDKLISTLKLPEFDKGFSFTNLVDFDALFGHRRDIEGYGTAINEFDARLPAIFDAMHENDLLLITADHGNDPSYPGTDHTREYIPLLAYSKSFKGSGVLPVGHYADISATVAENFEVDATENGQSFLGELN</sequence>
<dbReference type="CDD" id="cd16009">
    <property type="entry name" value="PPM"/>
    <property type="match status" value="1"/>
</dbReference>
<dbReference type="NCBIfam" id="TIGR01696">
    <property type="entry name" value="deoB"/>
    <property type="match status" value="1"/>
</dbReference>
<comment type="catalytic activity">
    <reaction evidence="6">
        <text>2-deoxy-alpha-D-ribose 1-phosphate = 2-deoxy-D-ribose 5-phosphate</text>
        <dbReference type="Rhea" id="RHEA:27658"/>
        <dbReference type="ChEBI" id="CHEBI:57259"/>
        <dbReference type="ChEBI" id="CHEBI:62877"/>
        <dbReference type="EC" id="5.4.2.7"/>
    </reaction>
</comment>
<evidence type="ECO:0000256" key="1">
    <source>
        <dbReference type="ARBA" id="ARBA00010373"/>
    </source>
</evidence>
<comment type="subcellular location">
    <subcellularLocation>
        <location evidence="6">Cytoplasm</location>
    </subcellularLocation>
</comment>
<dbReference type="PANTHER" id="PTHR21110:SF0">
    <property type="entry name" value="PHOSPHOPENTOMUTASE"/>
    <property type="match status" value="1"/>
</dbReference>
<feature type="domain" description="Metalloenzyme" evidence="8">
    <location>
        <begin position="14"/>
        <end position="398"/>
    </location>
</feature>
<comment type="pathway">
    <text evidence="6">Carbohydrate degradation; 2-deoxy-D-ribose 1-phosphate degradation; D-glyceraldehyde 3-phosphate and acetaldehyde from 2-deoxy-alpha-D-ribose 1-phosphate: step 1/2.</text>
</comment>
<comment type="function">
    <text evidence="6">Isomerase that catalyzes the conversion of deoxy-ribose 1-phosphate (dRib-1-P) and ribose 1-phosphate (Rib-1-P) to deoxy-ribose 5-phosphate (dRib-5-P) and ribose 5-phosphate (Rib-5-P), respectively.</text>
</comment>
<dbReference type="EMBL" id="JXJX01000012">
    <property type="protein sequence ID" value="PCS05722.1"/>
    <property type="molecule type" value="Genomic_DNA"/>
</dbReference>
<comment type="cofactor">
    <cofactor evidence="6">
        <name>Mn(2+)</name>
        <dbReference type="ChEBI" id="CHEBI:29035"/>
    </cofactor>
    <text evidence="6">Binds 2 manganese ions.</text>
</comment>
<dbReference type="GO" id="GO:0006018">
    <property type="term" value="P:2-deoxyribose 1-phosphate catabolic process"/>
    <property type="evidence" value="ECO:0007669"/>
    <property type="project" value="UniProtKB-UniRule"/>
</dbReference>
<feature type="binding site" evidence="6">
    <location>
        <position position="311"/>
    </location>
    <ligand>
        <name>Mn(2+)</name>
        <dbReference type="ChEBI" id="CHEBI:29035"/>
        <label>2</label>
    </ligand>
</feature>
<keyword evidence="5 6" id="KW-0413">Isomerase</keyword>
<evidence type="ECO:0000256" key="7">
    <source>
        <dbReference type="NCBIfam" id="TIGR01696"/>
    </source>
</evidence>
<evidence type="ECO:0000313" key="9">
    <source>
        <dbReference type="EMBL" id="PCS05722.1"/>
    </source>
</evidence>
<proteinExistence type="inferred from homology"/>
<keyword evidence="10" id="KW-1185">Reference proteome</keyword>
<dbReference type="GO" id="GO:0008973">
    <property type="term" value="F:phosphopentomutase activity"/>
    <property type="evidence" value="ECO:0007669"/>
    <property type="project" value="UniProtKB-UniRule"/>
</dbReference>
<dbReference type="PIRSF" id="PIRSF001491">
    <property type="entry name" value="Ppentomutase"/>
    <property type="match status" value="1"/>
</dbReference>
<dbReference type="GO" id="GO:0009117">
    <property type="term" value="P:nucleotide metabolic process"/>
    <property type="evidence" value="ECO:0007669"/>
    <property type="project" value="UniProtKB-UniRule"/>
</dbReference>
<dbReference type="GO" id="GO:0000287">
    <property type="term" value="F:magnesium ion binding"/>
    <property type="evidence" value="ECO:0007669"/>
    <property type="project" value="UniProtKB-UniRule"/>
</dbReference>
<comment type="catalytic activity">
    <reaction evidence="6">
        <text>alpha-D-ribose 1-phosphate = D-ribose 5-phosphate</text>
        <dbReference type="Rhea" id="RHEA:18793"/>
        <dbReference type="ChEBI" id="CHEBI:57720"/>
        <dbReference type="ChEBI" id="CHEBI:78346"/>
        <dbReference type="EC" id="5.4.2.7"/>
    </reaction>
</comment>
<dbReference type="GO" id="GO:0005829">
    <property type="term" value="C:cytosol"/>
    <property type="evidence" value="ECO:0007669"/>
    <property type="project" value="TreeGrafter"/>
</dbReference>
<dbReference type="AlphaFoldDB" id="A0A2A5RWX4"/>
<dbReference type="PANTHER" id="PTHR21110">
    <property type="entry name" value="PHOSPHOPENTOMUTASE"/>
    <property type="match status" value="1"/>
</dbReference>
<dbReference type="InterPro" id="IPR010045">
    <property type="entry name" value="DeoB"/>
</dbReference>
<dbReference type="HAMAP" id="MF_00740">
    <property type="entry name" value="Phosphopentomut"/>
    <property type="match status" value="1"/>
</dbReference>
<evidence type="ECO:0000256" key="4">
    <source>
        <dbReference type="ARBA" id="ARBA00023211"/>
    </source>
</evidence>
<organism evidence="9 10">
    <name type="scientific">Pseudolactococcus plantarum</name>
    <dbReference type="NCBI Taxonomy" id="1365"/>
    <lineage>
        <taxon>Bacteria</taxon>
        <taxon>Bacillati</taxon>
        <taxon>Bacillota</taxon>
        <taxon>Bacilli</taxon>
        <taxon>Lactobacillales</taxon>
        <taxon>Streptococcaceae</taxon>
        <taxon>Pseudolactococcus</taxon>
    </lineage>
</organism>
<feature type="binding site" evidence="6">
    <location>
        <position position="21"/>
    </location>
    <ligand>
        <name>Mn(2+)</name>
        <dbReference type="ChEBI" id="CHEBI:29035"/>
        <label>1</label>
    </ligand>
</feature>
<keyword evidence="2 6" id="KW-0963">Cytoplasm</keyword>
<dbReference type="InterPro" id="IPR017850">
    <property type="entry name" value="Alkaline_phosphatase_core_sf"/>
</dbReference>
<dbReference type="FunFam" id="3.30.70.1250:FF:000001">
    <property type="entry name" value="Phosphopentomutase"/>
    <property type="match status" value="1"/>
</dbReference>
<dbReference type="NCBIfam" id="NF003766">
    <property type="entry name" value="PRK05362.1"/>
    <property type="match status" value="1"/>
</dbReference>
<dbReference type="GO" id="GO:0043094">
    <property type="term" value="P:metabolic compound salvage"/>
    <property type="evidence" value="ECO:0007669"/>
    <property type="project" value="UniProtKB-UniRule"/>
</dbReference>
<protein>
    <recommendedName>
        <fullName evidence="6 7">Phosphopentomutase</fullName>
        <ecNumber evidence="6 7">5.4.2.7</ecNumber>
    </recommendedName>
    <alternativeName>
        <fullName evidence="6">Phosphodeoxyribomutase</fullName>
    </alternativeName>
</protein>
<dbReference type="EC" id="5.4.2.7" evidence="6 7"/>
<evidence type="ECO:0000256" key="2">
    <source>
        <dbReference type="ARBA" id="ARBA00022490"/>
    </source>
</evidence>
<feature type="binding site" evidence="6">
    <location>
        <position position="347"/>
    </location>
    <ligand>
        <name>Mn(2+)</name>
        <dbReference type="ChEBI" id="CHEBI:29035"/>
        <label>1</label>
    </ligand>
</feature>
<evidence type="ECO:0000259" key="8">
    <source>
        <dbReference type="Pfam" id="PF01676"/>
    </source>
</evidence>
<dbReference type="Proteomes" id="UP000242246">
    <property type="component" value="Unassembled WGS sequence"/>
</dbReference>
<feature type="binding site" evidence="6">
    <location>
        <position position="306"/>
    </location>
    <ligand>
        <name>Mn(2+)</name>
        <dbReference type="ChEBI" id="CHEBI:29035"/>
        <label>2</label>
    </ligand>
</feature>
<comment type="similarity">
    <text evidence="1 6">Belongs to the phosphopentomutase family.</text>
</comment>
<evidence type="ECO:0000256" key="5">
    <source>
        <dbReference type="ARBA" id="ARBA00023235"/>
    </source>
</evidence>
<evidence type="ECO:0000256" key="6">
    <source>
        <dbReference type="HAMAP-Rule" id="MF_00740"/>
    </source>
</evidence>
<comment type="caution">
    <text evidence="9">The sequence shown here is derived from an EMBL/GenBank/DDBJ whole genome shotgun (WGS) entry which is preliminary data.</text>
</comment>